<gene>
    <name evidence="1" type="ORF">ACFW88_15010</name>
</gene>
<evidence type="ECO:0000313" key="1">
    <source>
        <dbReference type="EMBL" id="MFE1751827.1"/>
    </source>
</evidence>
<evidence type="ECO:0000313" key="2">
    <source>
        <dbReference type="Proteomes" id="UP001599756"/>
    </source>
</evidence>
<dbReference type="Proteomes" id="UP001599756">
    <property type="component" value="Unassembled WGS sequence"/>
</dbReference>
<name>A0ABW6H5C9_9ACTN</name>
<dbReference type="EMBL" id="JBHYTS010000020">
    <property type="protein sequence ID" value="MFE1751827.1"/>
    <property type="molecule type" value="Genomic_DNA"/>
</dbReference>
<reference evidence="1 2" key="1">
    <citation type="submission" date="2024-09" db="EMBL/GenBank/DDBJ databases">
        <title>The Natural Products Discovery Center: Release of the First 8490 Sequenced Strains for Exploring Actinobacteria Biosynthetic Diversity.</title>
        <authorList>
            <person name="Kalkreuter E."/>
            <person name="Kautsar S.A."/>
            <person name="Yang D."/>
            <person name="Bader C.D."/>
            <person name="Teijaro C.N."/>
            <person name="Fluegel L."/>
            <person name="Davis C.M."/>
            <person name="Simpson J.R."/>
            <person name="Lauterbach L."/>
            <person name="Steele A.D."/>
            <person name="Gui C."/>
            <person name="Meng S."/>
            <person name="Li G."/>
            <person name="Viehrig K."/>
            <person name="Ye F."/>
            <person name="Su P."/>
            <person name="Kiefer A.F."/>
            <person name="Nichols A."/>
            <person name="Cepeda A.J."/>
            <person name="Yan W."/>
            <person name="Fan B."/>
            <person name="Jiang Y."/>
            <person name="Adhikari A."/>
            <person name="Zheng C.-J."/>
            <person name="Schuster L."/>
            <person name="Cowan T.M."/>
            <person name="Smanski M.J."/>
            <person name="Chevrette M.G."/>
            <person name="De Carvalho L.P.S."/>
            <person name="Shen B."/>
        </authorList>
    </citation>
    <scope>NUCLEOTIDE SEQUENCE [LARGE SCALE GENOMIC DNA]</scope>
    <source>
        <strain evidence="1 2">NPDC059500</strain>
    </source>
</reference>
<comment type="caution">
    <text evidence="1">The sequence shown here is derived from an EMBL/GenBank/DDBJ whole genome shotgun (WGS) entry which is preliminary data.</text>
</comment>
<keyword evidence="2" id="KW-1185">Reference proteome</keyword>
<dbReference type="RefSeq" id="WP_381798426.1">
    <property type="nucleotide sequence ID" value="NZ_JBHYTS010000020.1"/>
</dbReference>
<sequence>MTADPTRSRNLRYADEITSADVRTLVAFLNDRLRPHWEAAEGNREAWAVAHGLVGLVSEIHGILEQAVERRTGPEALVRRRAVRLEWNRLVRLARGWSGHDEYDHERWRQTPFLNPQEEAEWEEMRAQIIARAEAGEQLPGEDRATGEDV</sequence>
<protein>
    <submittedName>
        <fullName evidence="1">Uncharacterized protein</fullName>
    </submittedName>
</protein>
<accession>A0ABW6H5C9</accession>
<organism evidence="1 2">
    <name type="scientific">Streptomyces anandii</name>
    <dbReference type="NCBI Taxonomy" id="285454"/>
    <lineage>
        <taxon>Bacteria</taxon>
        <taxon>Bacillati</taxon>
        <taxon>Actinomycetota</taxon>
        <taxon>Actinomycetes</taxon>
        <taxon>Kitasatosporales</taxon>
        <taxon>Streptomycetaceae</taxon>
        <taxon>Streptomyces</taxon>
    </lineage>
</organism>
<proteinExistence type="predicted"/>